<keyword evidence="7" id="KW-1185">Reference proteome</keyword>
<evidence type="ECO:0000313" key="6">
    <source>
        <dbReference type="EMBL" id="GMH22464.1"/>
    </source>
</evidence>
<reference evidence="6" key="1">
    <citation type="submission" date="2023-05" db="EMBL/GenBank/DDBJ databases">
        <title>Nepenthes gracilis genome sequencing.</title>
        <authorList>
            <person name="Fukushima K."/>
        </authorList>
    </citation>
    <scope>NUCLEOTIDE SEQUENCE</scope>
    <source>
        <strain evidence="6">SING2019-196</strain>
    </source>
</reference>
<dbReference type="GO" id="GO:0061630">
    <property type="term" value="F:ubiquitin protein ligase activity"/>
    <property type="evidence" value="ECO:0007669"/>
    <property type="project" value="UniProtKB-EC"/>
</dbReference>
<dbReference type="InterPro" id="IPR014729">
    <property type="entry name" value="Rossmann-like_a/b/a_fold"/>
</dbReference>
<protein>
    <recommendedName>
        <fullName evidence="2">RING-type E3 ubiquitin transferase</fullName>
        <ecNumber evidence="2">2.3.2.27</ecNumber>
    </recommendedName>
</protein>
<organism evidence="6 7">
    <name type="scientific">Nepenthes gracilis</name>
    <name type="common">Slender pitcher plant</name>
    <dbReference type="NCBI Taxonomy" id="150966"/>
    <lineage>
        <taxon>Eukaryota</taxon>
        <taxon>Viridiplantae</taxon>
        <taxon>Streptophyta</taxon>
        <taxon>Embryophyta</taxon>
        <taxon>Tracheophyta</taxon>
        <taxon>Spermatophyta</taxon>
        <taxon>Magnoliopsida</taxon>
        <taxon>eudicotyledons</taxon>
        <taxon>Gunneridae</taxon>
        <taxon>Pentapetalae</taxon>
        <taxon>Caryophyllales</taxon>
        <taxon>Nepenthaceae</taxon>
        <taxon>Nepenthes</taxon>
    </lineage>
</organism>
<keyword evidence="3" id="KW-0833">Ubl conjugation pathway</keyword>
<dbReference type="SUPFAM" id="SSF52402">
    <property type="entry name" value="Adenine nucleotide alpha hydrolases-like"/>
    <property type="match status" value="1"/>
</dbReference>
<feature type="coiled-coil region" evidence="4">
    <location>
        <begin position="348"/>
        <end position="382"/>
    </location>
</feature>
<dbReference type="PANTHER" id="PTHR45647:SF100">
    <property type="entry name" value="U-BOX DOMAIN-CONTAINING PROTEIN 33"/>
    <property type="match status" value="1"/>
</dbReference>
<evidence type="ECO:0000256" key="2">
    <source>
        <dbReference type="ARBA" id="ARBA00012483"/>
    </source>
</evidence>
<dbReference type="Gene3D" id="3.40.50.620">
    <property type="entry name" value="HUPs"/>
    <property type="match status" value="1"/>
</dbReference>
<evidence type="ECO:0000256" key="4">
    <source>
        <dbReference type="SAM" id="Coils"/>
    </source>
</evidence>
<sequence>MLSPRQIERSRYYEIGSSSGFGSIRGQEELTEEPTITASAAEEHKLFVAVGRRVRESKSTLLWALQNSGGNQICIIHVHQPAQTISVLGGKFPISSLGEEERKAHREKERQEVNKILDEYISICSKIKVHVEKLYIEMDLIERGIVELISQHRIQKLVMGGAADSRYSRSMIEPSSRKANYVRLQAPTFCHIWFICKGRLIHTREGIKESNPDNQSGQSSSLRSISMAVVDNDQSKPEAHQGESSSYISIHPEATGSPFFSPSTSIREEEAGWTGEDCFDSPALCVLESGTNDDLCGRLEQAMAEAGNSRRQAFEEATRRRRSEKVTLEAMRKAKVSESLYMEEVSRRKEIEEQLIKRTDELEGVRNQLQTVLQEHKAAIDQKSLLECRMQKSDLMVRELGEKLTSAIELLRNYEKP</sequence>
<evidence type="ECO:0000313" key="7">
    <source>
        <dbReference type="Proteomes" id="UP001279734"/>
    </source>
</evidence>
<gene>
    <name evidence="6" type="ORF">Nepgr_024307</name>
</gene>
<keyword evidence="4" id="KW-0175">Coiled coil</keyword>
<dbReference type="CDD" id="cd01989">
    <property type="entry name" value="USP_STK_Ubox_N"/>
    <property type="match status" value="1"/>
</dbReference>
<comment type="catalytic activity">
    <reaction evidence="1">
        <text>S-ubiquitinyl-[E2 ubiquitin-conjugating enzyme]-L-cysteine + [acceptor protein]-L-lysine = [E2 ubiquitin-conjugating enzyme]-L-cysteine + N(6)-ubiquitinyl-[acceptor protein]-L-lysine.</text>
        <dbReference type="EC" id="2.3.2.27"/>
    </reaction>
</comment>
<feature type="region of interest" description="Disordered" evidence="5">
    <location>
        <begin position="232"/>
        <end position="264"/>
    </location>
</feature>
<dbReference type="AlphaFoldDB" id="A0AAD3T4D8"/>
<dbReference type="InterPro" id="IPR051348">
    <property type="entry name" value="U-box_ubiquitin_ligases"/>
</dbReference>
<name>A0AAD3T4D8_NEPGR</name>
<evidence type="ECO:0000256" key="5">
    <source>
        <dbReference type="SAM" id="MobiDB-lite"/>
    </source>
</evidence>
<accession>A0AAD3T4D8</accession>
<evidence type="ECO:0000256" key="1">
    <source>
        <dbReference type="ARBA" id="ARBA00000900"/>
    </source>
</evidence>
<dbReference type="PANTHER" id="PTHR45647">
    <property type="entry name" value="OS02G0152300 PROTEIN"/>
    <property type="match status" value="1"/>
</dbReference>
<comment type="caution">
    <text evidence="6">The sequence shown here is derived from an EMBL/GenBank/DDBJ whole genome shotgun (WGS) entry which is preliminary data.</text>
</comment>
<dbReference type="Proteomes" id="UP001279734">
    <property type="component" value="Unassembled WGS sequence"/>
</dbReference>
<dbReference type="EMBL" id="BSYO01000024">
    <property type="protein sequence ID" value="GMH22464.1"/>
    <property type="molecule type" value="Genomic_DNA"/>
</dbReference>
<evidence type="ECO:0000256" key="3">
    <source>
        <dbReference type="ARBA" id="ARBA00022786"/>
    </source>
</evidence>
<proteinExistence type="predicted"/>
<dbReference type="EC" id="2.3.2.27" evidence="2"/>